<keyword evidence="2" id="KW-1185">Reference proteome</keyword>
<sequence length="345" mass="38964">MPLPKNRIVPKDKMYFRPEFEHCLHCGAKLKRSHTAWKKNISTLHGVIQVWSMAYACSNVSCEFPNTFYKSAEADLLAMKHTSYGFDVLALVGQLRFKQHMTIAEITEELSDRGVATSERNSQRLYERYLTLLRSSVTDHVKEELKQVVNSHGGIMISMDGVQPEKGNETLYVVREVFSGTILVAKSVKSSGAEELKELIQPVIDLGFPVIGIVTDGQQSIRMAMESLLPDVPYQYCQYHYLKDIAKPIVDLDRKLKTGIKKSLRGIREIERKLDKSTSEESEVVKDYLAAVRSVLLEDGNPPLDLPGIRIYETAEVIQASLQTCLDKKGALATPERFQNIQQTE</sequence>
<reference evidence="1 2" key="1">
    <citation type="submission" date="2023-03" db="EMBL/GenBank/DDBJ databases">
        <title>Bacillus Genome Sequencing.</title>
        <authorList>
            <person name="Dunlap C."/>
        </authorList>
    </citation>
    <scope>NUCLEOTIDE SEQUENCE [LARGE SCALE GENOMIC DNA]</scope>
    <source>
        <strain evidence="1 2">NRS-1351</strain>
    </source>
</reference>
<organism evidence="1 2">
    <name type="scientific">Paenibacillus chondroitinus</name>
    <dbReference type="NCBI Taxonomy" id="59842"/>
    <lineage>
        <taxon>Bacteria</taxon>
        <taxon>Bacillati</taxon>
        <taxon>Bacillota</taxon>
        <taxon>Bacilli</taxon>
        <taxon>Bacillales</taxon>
        <taxon>Paenibacillaceae</taxon>
        <taxon>Paenibacillus</taxon>
    </lineage>
</organism>
<dbReference type="RefSeq" id="WP_127458799.1">
    <property type="nucleotide sequence ID" value="NZ_JAROBY010000087.1"/>
</dbReference>
<name>A0ABU6DM63_9BACL</name>
<dbReference type="Proteomes" id="UP001355653">
    <property type="component" value="Unassembled WGS sequence"/>
</dbReference>
<proteinExistence type="predicted"/>
<evidence type="ECO:0000313" key="1">
    <source>
        <dbReference type="EMBL" id="MEB4798874.1"/>
    </source>
</evidence>
<comment type="caution">
    <text evidence="1">The sequence shown here is derived from an EMBL/GenBank/DDBJ whole genome shotgun (WGS) entry which is preliminary data.</text>
</comment>
<accession>A0ABU6DM63</accession>
<dbReference type="EMBL" id="JAROBY010000087">
    <property type="protein sequence ID" value="MEB4798874.1"/>
    <property type="molecule type" value="Genomic_DNA"/>
</dbReference>
<protein>
    <submittedName>
        <fullName evidence="1">Transposase</fullName>
    </submittedName>
</protein>
<gene>
    <name evidence="1" type="ORF">P5G65_33755</name>
</gene>
<evidence type="ECO:0000313" key="2">
    <source>
        <dbReference type="Proteomes" id="UP001355653"/>
    </source>
</evidence>